<dbReference type="AlphaFoldDB" id="A0A8H7U015"/>
<accession>A0A8H7U015</accession>
<reference evidence="1" key="2">
    <citation type="journal article" name="Front. Microbiol.">
        <title>Degradative Capacity of Two Strains of Rhodonia placenta: From Phenotype to Genotype.</title>
        <authorList>
            <person name="Kolle M."/>
            <person name="Horta M.A.C."/>
            <person name="Nowrousian M."/>
            <person name="Ohm R.A."/>
            <person name="Benz J.P."/>
            <person name="Pilgard A."/>
        </authorList>
    </citation>
    <scope>NUCLEOTIDE SEQUENCE</scope>
    <source>
        <strain evidence="1">FPRL280</strain>
    </source>
</reference>
<name>A0A8H7U015_9APHY</name>
<organism evidence="1 2">
    <name type="scientific">Rhodonia placenta</name>
    <dbReference type="NCBI Taxonomy" id="104341"/>
    <lineage>
        <taxon>Eukaryota</taxon>
        <taxon>Fungi</taxon>
        <taxon>Dikarya</taxon>
        <taxon>Basidiomycota</taxon>
        <taxon>Agaricomycotina</taxon>
        <taxon>Agaricomycetes</taxon>
        <taxon>Polyporales</taxon>
        <taxon>Adustoporiaceae</taxon>
        <taxon>Rhodonia</taxon>
    </lineage>
</organism>
<protein>
    <submittedName>
        <fullName evidence="1">Uncharacterized protein</fullName>
    </submittedName>
</protein>
<dbReference type="Proteomes" id="UP000639403">
    <property type="component" value="Unassembled WGS sequence"/>
</dbReference>
<reference evidence="1" key="1">
    <citation type="submission" date="2020-11" db="EMBL/GenBank/DDBJ databases">
        <authorList>
            <person name="Koelle M."/>
            <person name="Horta M.A.C."/>
            <person name="Nowrousian M."/>
            <person name="Ohm R.A."/>
            <person name="Benz P."/>
            <person name="Pilgard A."/>
        </authorList>
    </citation>
    <scope>NUCLEOTIDE SEQUENCE</scope>
    <source>
        <strain evidence="1">FPRL280</strain>
    </source>
</reference>
<comment type="caution">
    <text evidence="1">The sequence shown here is derived from an EMBL/GenBank/DDBJ whole genome shotgun (WGS) entry which is preliminary data.</text>
</comment>
<evidence type="ECO:0000313" key="2">
    <source>
        <dbReference type="Proteomes" id="UP000639403"/>
    </source>
</evidence>
<evidence type="ECO:0000313" key="1">
    <source>
        <dbReference type="EMBL" id="KAF9810231.1"/>
    </source>
</evidence>
<gene>
    <name evidence="1" type="ORF">IEO21_07073</name>
</gene>
<proteinExistence type="predicted"/>
<dbReference type="EMBL" id="JADOXO010000183">
    <property type="protein sequence ID" value="KAF9810231.1"/>
    <property type="molecule type" value="Genomic_DNA"/>
</dbReference>
<sequence>MTDLIPKMTTTHPELPVARRWPVSSAEVGSLNVMAVRLVPTANAAEYRVPMSPCEYESFAHWQMLPHRCFSSGQK</sequence>